<evidence type="ECO:0000256" key="4">
    <source>
        <dbReference type="ARBA" id="ARBA00023136"/>
    </source>
</evidence>
<dbReference type="InterPro" id="IPR000412">
    <property type="entry name" value="ABC_2_transport"/>
</dbReference>
<organism evidence="7 8">
    <name type="scientific">Candidatus Kaiserbacteria bacterium GW2011_GWA2_58_9</name>
    <dbReference type="NCBI Taxonomy" id="1618672"/>
    <lineage>
        <taxon>Bacteria</taxon>
        <taxon>Candidatus Kaiseribacteriota</taxon>
    </lineage>
</organism>
<keyword evidence="5" id="KW-0813">Transport</keyword>
<dbReference type="Pfam" id="PF01061">
    <property type="entry name" value="ABC2_membrane"/>
    <property type="match status" value="1"/>
</dbReference>
<evidence type="ECO:0000256" key="2">
    <source>
        <dbReference type="ARBA" id="ARBA00022692"/>
    </source>
</evidence>
<feature type="transmembrane region" description="Helical" evidence="5">
    <location>
        <begin position="228"/>
        <end position="252"/>
    </location>
</feature>
<feature type="domain" description="ABC transmembrane type-2" evidence="6">
    <location>
        <begin position="23"/>
        <end position="255"/>
    </location>
</feature>
<reference evidence="7 8" key="1">
    <citation type="journal article" date="2015" name="Nature">
        <title>rRNA introns, odd ribosomes, and small enigmatic genomes across a large radiation of phyla.</title>
        <authorList>
            <person name="Brown C.T."/>
            <person name="Hug L.A."/>
            <person name="Thomas B.C."/>
            <person name="Sharon I."/>
            <person name="Castelle C.J."/>
            <person name="Singh A."/>
            <person name="Wilkins M.J."/>
            <person name="Williams K.H."/>
            <person name="Banfield J.F."/>
        </authorList>
    </citation>
    <scope>NUCLEOTIDE SEQUENCE [LARGE SCALE GENOMIC DNA]</scope>
</reference>
<dbReference type="InterPro" id="IPR013525">
    <property type="entry name" value="ABC2_TM"/>
</dbReference>
<dbReference type="InterPro" id="IPR047817">
    <property type="entry name" value="ABC2_TM_bact-type"/>
</dbReference>
<dbReference type="PANTHER" id="PTHR43332">
    <property type="entry name" value="INNER MEMBRANE TRANSPORT PERMEASE YADH-RELATED"/>
    <property type="match status" value="1"/>
</dbReference>
<gene>
    <name evidence="7" type="ORF">UY98_C0023G0004</name>
</gene>
<evidence type="ECO:0000256" key="5">
    <source>
        <dbReference type="RuleBase" id="RU361157"/>
    </source>
</evidence>
<evidence type="ECO:0000259" key="6">
    <source>
        <dbReference type="PROSITE" id="PS51012"/>
    </source>
</evidence>
<feature type="transmembrane region" description="Helical" evidence="5">
    <location>
        <begin position="173"/>
        <end position="192"/>
    </location>
</feature>
<dbReference type="PROSITE" id="PS51012">
    <property type="entry name" value="ABC_TM2"/>
    <property type="match status" value="1"/>
</dbReference>
<feature type="transmembrane region" description="Helical" evidence="5">
    <location>
        <begin position="24"/>
        <end position="47"/>
    </location>
</feature>
<keyword evidence="5" id="KW-1003">Cell membrane</keyword>
<evidence type="ECO:0000313" key="8">
    <source>
        <dbReference type="Proteomes" id="UP000034789"/>
    </source>
</evidence>
<dbReference type="GO" id="GO:0043190">
    <property type="term" value="C:ATP-binding cassette (ABC) transporter complex"/>
    <property type="evidence" value="ECO:0007669"/>
    <property type="project" value="InterPro"/>
</dbReference>
<dbReference type="GO" id="GO:0140359">
    <property type="term" value="F:ABC-type transporter activity"/>
    <property type="evidence" value="ECO:0007669"/>
    <property type="project" value="InterPro"/>
</dbReference>
<dbReference type="InterPro" id="IPR052522">
    <property type="entry name" value="ABC-2_transport_permease"/>
</dbReference>
<feature type="transmembrane region" description="Helical" evidence="5">
    <location>
        <begin position="204"/>
        <end position="222"/>
    </location>
</feature>
<protein>
    <recommendedName>
        <fullName evidence="5">Transport permease protein</fullName>
    </recommendedName>
</protein>
<keyword evidence="3 5" id="KW-1133">Transmembrane helix</keyword>
<dbReference type="Proteomes" id="UP000034789">
    <property type="component" value="Unassembled WGS sequence"/>
</dbReference>
<evidence type="ECO:0000313" key="7">
    <source>
        <dbReference type="EMBL" id="KKW47074.1"/>
    </source>
</evidence>
<dbReference type="PIRSF" id="PIRSF006648">
    <property type="entry name" value="DrrB"/>
    <property type="match status" value="1"/>
</dbReference>
<feature type="transmembrane region" description="Helical" evidence="5">
    <location>
        <begin position="59"/>
        <end position="85"/>
    </location>
</feature>
<accession>A0A0G2BMF4</accession>
<feature type="transmembrane region" description="Helical" evidence="5">
    <location>
        <begin position="105"/>
        <end position="132"/>
    </location>
</feature>
<dbReference type="PANTHER" id="PTHR43332:SF2">
    <property type="entry name" value="INNER MEMBRANE TRANSPORT PERMEASE YADH"/>
    <property type="match status" value="1"/>
</dbReference>
<dbReference type="NCBIfam" id="NF011648">
    <property type="entry name" value="PRK15066.1"/>
    <property type="match status" value="1"/>
</dbReference>
<feature type="transmembrane region" description="Helical" evidence="5">
    <location>
        <begin position="144"/>
        <end position="167"/>
    </location>
</feature>
<comment type="caution">
    <text evidence="7">The sequence shown here is derived from an EMBL/GenBank/DDBJ whole genome shotgun (WGS) entry which is preliminary data.</text>
</comment>
<sequence length="260" mass="28788">MTPYQLWISFYTMLRKDVVRMFRIWVQTFLPSVITSVLYFLVFGTILGSRIGQMQGVDYMTFVVPGLVMLAIVTTSYANTSFMFFTSKFFARSIDELLVSPTPPWLLIAGFVAGGVVRGVLVGALVLTVSLFFTALQLTIHNALIILGFAVLTALVFALAGLVNGIYAKSIDGINIVPTFVLTPLVYLGGIFYSVHALPEWWQWITYANPLFYLINGFRYGFLGLADIPLAVSLLVLLALMAALAAVNWYLIRTGLGLRQ</sequence>
<keyword evidence="2 5" id="KW-0812">Transmembrane</keyword>
<keyword evidence="4 5" id="KW-0472">Membrane</keyword>
<evidence type="ECO:0000256" key="3">
    <source>
        <dbReference type="ARBA" id="ARBA00022989"/>
    </source>
</evidence>
<name>A0A0G2BMF4_9BACT</name>
<dbReference type="PATRIC" id="fig|1618672.3.peg.406"/>
<comment type="similarity">
    <text evidence="5">Belongs to the ABC-2 integral membrane protein family.</text>
</comment>
<evidence type="ECO:0000256" key="1">
    <source>
        <dbReference type="ARBA" id="ARBA00004141"/>
    </source>
</evidence>
<dbReference type="EMBL" id="LCSD01000023">
    <property type="protein sequence ID" value="KKW47074.1"/>
    <property type="molecule type" value="Genomic_DNA"/>
</dbReference>
<dbReference type="AlphaFoldDB" id="A0A0G2BMF4"/>
<proteinExistence type="inferred from homology"/>
<dbReference type="PRINTS" id="PR00164">
    <property type="entry name" value="ABC2TRNSPORT"/>
</dbReference>
<comment type="subcellular location">
    <subcellularLocation>
        <location evidence="5">Cell membrane</location>
        <topology evidence="5">Multi-pass membrane protein</topology>
    </subcellularLocation>
    <subcellularLocation>
        <location evidence="1">Membrane</location>
        <topology evidence="1">Multi-pass membrane protein</topology>
    </subcellularLocation>
</comment>